<dbReference type="Gene3D" id="3.30.1360.40">
    <property type="match status" value="1"/>
</dbReference>
<dbReference type="EC" id="5.6.2.2" evidence="8"/>
<dbReference type="AlphaFoldDB" id="F4GM87"/>
<keyword evidence="7 8" id="KW-0413">Isomerase</keyword>
<feature type="active site" description="O-(5'-phospho-DNA)-tyrosine intermediate" evidence="8 9">
    <location>
        <position position="129"/>
    </location>
</feature>
<dbReference type="GO" id="GO:0034335">
    <property type="term" value="F:DNA negative supercoiling activity"/>
    <property type="evidence" value="ECO:0007669"/>
    <property type="project" value="UniProtKB-ARBA"/>
</dbReference>
<dbReference type="PROSITE" id="PS52040">
    <property type="entry name" value="TOPO_IIA"/>
    <property type="match status" value="1"/>
</dbReference>
<evidence type="ECO:0000259" key="10">
    <source>
        <dbReference type="PROSITE" id="PS52040"/>
    </source>
</evidence>
<dbReference type="GO" id="GO:0003677">
    <property type="term" value="F:DNA binding"/>
    <property type="evidence" value="ECO:0007669"/>
    <property type="project" value="UniProtKB-UniRule"/>
</dbReference>
<evidence type="ECO:0000313" key="12">
    <source>
        <dbReference type="Proteomes" id="UP000007939"/>
    </source>
</evidence>
<dbReference type="KEGG" id="scc:Spico_1865"/>
<dbReference type="GO" id="GO:0009330">
    <property type="term" value="C:DNA topoisomerase type II (double strand cut, ATP-hydrolyzing) complex"/>
    <property type="evidence" value="ECO:0007669"/>
    <property type="project" value="TreeGrafter"/>
</dbReference>
<dbReference type="PANTHER" id="PTHR43493:SF5">
    <property type="entry name" value="DNA GYRASE SUBUNIT A, CHLOROPLASTIC_MITOCHONDRIAL"/>
    <property type="match status" value="1"/>
</dbReference>
<dbReference type="NCBIfam" id="NF004043">
    <property type="entry name" value="PRK05560.1"/>
    <property type="match status" value="1"/>
</dbReference>
<dbReference type="RefSeq" id="WP_013740456.1">
    <property type="nucleotide sequence ID" value="NC_015436.1"/>
</dbReference>
<comment type="subcellular location">
    <subcellularLocation>
        <location evidence="8">Cytoplasm</location>
    </subcellularLocation>
</comment>
<dbReference type="Pfam" id="PF00521">
    <property type="entry name" value="DNA_topoisoIV"/>
    <property type="match status" value="1"/>
</dbReference>
<organism evidence="11 12">
    <name type="scientific">Parasphaerochaeta coccoides (strain ATCC BAA-1237 / DSM 17374 / SPN1)</name>
    <name type="common">Sphaerochaeta coccoides</name>
    <dbReference type="NCBI Taxonomy" id="760011"/>
    <lineage>
        <taxon>Bacteria</taxon>
        <taxon>Pseudomonadati</taxon>
        <taxon>Spirochaetota</taxon>
        <taxon>Spirochaetia</taxon>
        <taxon>Spirochaetales</taxon>
        <taxon>Sphaerochaetaceae</taxon>
        <taxon>Parasphaerochaeta</taxon>
    </lineage>
</organism>
<keyword evidence="5 8" id="KW-0799">Topoisomerase</keyword>
<dbReference type="FunFam" id="3.90.199.10:FF:000001">
    <property type="entry name" value="DNA gyrase subunit A"/>
    <property type="match status" value="1"/>
</dbReference>
<sequence>MRNEEHIVEEKESRIIKIEVSQEMKTSYLNYAMSVIVSRALPDVRDGLKPVHRRILYDMYEMGLRANTPFKKSARVVGDVLGKYHPHGDASVYDALVRLAQDFSLRYPVVRPQGNFGSIDGDPPAAMRYTEVKMSRIGEEMLADIQKDTVDFGPNYDDSLQEPQVLPAAFPFMLANGSSGIAVGMATNMAPHNLTEICDAIGAVIENPDIDLEGLMQYIKGPDFPSGAIICGQQGIIDAFSTGRGKIVQRARYEIEEHERGSDQIIFTQIPYQVNKAELVKKIDELRRNDLPAISAVRDESDREGIRIVVELKKGSVPRIVLNTLFLRTPLQSNFNVNNLALVNGRPQLLSLKEILVHYINYREQVVERRTRYDLQKAEERAHILLGLKIGLENIDEVIRIIKESEDNAAASEGLQKAFGLTKIQADAIIDMKLGRLSHLETEKILEELAELEVKIAYYKDLLADRRKILGVVAQETRELAAKYGDKRLTEIQRAEIGQTQVEDFIKNEEVVVVISNKGFIKRVVAEEYRSQGRGGSGVKGAKLINDDFVEHLYVASTHDYVMFVSSFGKAYWIKVHEIPEGSKVSKGSSIKQLIDITDGEEISSIINFTEFHDDQYLFMVTKHGVTKKVGLPAFRNAKSRGVRALFLDEGDIMVQSELMTDGDDMMFVTAGGRGLRIAGGDVRAMGRASRGVRGMKLLGDDTVIGLLKVDDSRRILMITEKGQGKQVNFSNFNRHGRGTQGQLIYRIKEKTSYLVNALAVNDENDVVVITMQGQTIRIHVNLISTQGRNASGVRVVALKNPKDSIVALAVTDYSRDEEDGVGEDATGDIMVGEIVNTSAE</sequence>
<dbReference type="FunFam" id="3.30.1360.40:FF:000002">
    <property type="entry name" value="DNA gyrase subunit A"/>
    <property type="match status" value="1"/>
</dbReference>
<comment type="miscellaneous">
    <text evidence="8">Few gyrases are as efficient as E.coli at forming negative supercoils. Not all organisms have 2 type II topoisomerases; in organisms with a single type II topoisomerase this enzyme also has to decatenate newly replicated chromosomes.</text>
</comment>
<evidence type="ECO:0000256" key="1">
    <source>
        <dbReference type="ARBA" id="ARBA00000185"/>
    </source>
</evidence>
<keyword evidence="4 8" id="KW-0067">ATP-binding</keyword>
<dbReference type="GO" id="GO:0006265">
    <property type="term" value="P:DNA topological change"/>
    <property type="evidence" value="ECO:0007669"/>
    <property type="project" value="UniProtKB-UniRule"/>
</dbReference>
<dbReference type="InterPro" id="IPR002205">
    <property type="entry name" value="Topo_IIA_dom_A"/>
</dbReference>
<comment type="similarity">
    <text evidence="2 8">Belongs to the type II topoisomerase GyrA/ParC subunit family.</text>
</comment>
<keyword evidence="3 8" id="KW-0547">Nucleotide-binding</keyword>
<evidence type="ECO:0000256" key="9">
    <source>
        <dbReference type="PROSITE-ProRule" id="PRU01384"/>
    </source>
</evidence>
<dbReference type="SMART" id="SM00434">
    <property type="entry name" value="TOP4c"/>
    <property type="match status" value="1"/>
</dbReference>
<keyword evidence="12" id="KW-1185">Reference proteome</keyword>
<keyword evidence="8" id="KW-0963">Cytoplasm</keyword>
<dbReference type="GO" id="GO:0006261">
    <property type="term" value="P:DNA-templated DNA replication"/>
    <property type="evidence" value="ECO:0007669"/>
    <property type="project" value="UniProtKB-UniRule"/>
</dbReference>
<dbReference type="SUPFAM" id="SSF56719">
    <property type="entry name" value="Type II DNA topoisomerase"/>
    <property type="match status" value="1"/>
</dbReference>
<dbReference type="NCBIfam" id="NF004044">
    <property type="entry name" value="PRK05561.1"/>
    <property type="match status" value="1"/>
</dbReference>
<reference evidence="11 12" key="2">
    <citation type="journal article" date="2012" name="Stand. Genomic Sci.">
        <title>Complete genome sequence of the termite hindgut bacterium Spirochaeta coccoides type strain (SPN1(T)), reclassification in the genus Sphaerochaeta as Sphaerochaeta coccoides comb. nov. and emendations of the family Spirochaetaceae and the genus Sphaerochaeta.</title>
        <authorList>
            <person name="Abt B."/>
            <person name="Han C."/>
            <person name="Scheuner C."/>
            <person name="Lu M."/>
            <person name="Lapidus A."/>
            <person name="Nolan M."/>
            <person name="Lucas S."/>
            <person name="Hammon N."/>
            <person name="Deshpande S."/>
            <person name="Cheng J.F."/>
            <person name="Tapia R."/>
            <person name="Goodwin L.A."/>
            <person name="Pitluck S."/>
            <person name="Liolios K."/>
            <person name="Pagani I."/>
            <person name="Ivanova N."/>
            <person name="Mavromatis K."/>
            <person name="Mikhailova N."/>
            <person name="Huntemann M."/>
            <person name="Pati A."/>
            <person name="Chen A."/>
            <person name="Palaniappan K."/>
            <person name="Land M."/>
            <person name="Hauser L."/>
            <person name="Brambilla E.M."/>
            <person name="Rohde M."/>
            <person name="Spring S."/>
            <person name="Gronow S."/>
            <person name="Goker M."/>
            <person name="Woyke T."/>
            <person name="Bristow J."/>
            <person name="Eisen J.A."/>
            <person name="Markowitz V."/>
            <person name="Hugenholtz P."/>
            <person name="Kyrpides N.C."/>
            <person name="Klenk H.P."/>
            <person name="Detter J.C."/>
        </authorList>
    </citation>
    <scope>NUCLEOTIDE SEQUENCE [LARGE SCALE GENOMIC DNA]</scope>
    <source>
        <strain evidence="12">ATCC BAA-1237 / DSM 17374 / SPN1</strain>
    </source>
</reference>
<dbReference type="HAMAP" id="MF_01897">
    <property type="entry name" value="GyrA"/>
    <property type="match status" value="1"/>
</dbReference>
<dbReference type="SUPFAM" id="SSF101904">
    <property type="entry name" value="GyrA/ParC C-terminal domain-like"/>
    <property type="match status" value="1"/>
</dbReference>
<comment type="catalytic activity">
    <reaction evidence="1 8 9">
        <text>ATP-dependent breakage, passage and rejoining of double-stranded DNA.</text>
        <dbReference type="EC" id="5.6.2.2"/>
    </reaction>
</comment>
<protein>
    <recommendedName>
        <fullName evidence="8">DNA gyrase subunit A</fullName>
        <ecNumber evidence="8">5.6.2.2</ecNumber>
    </recommendedName>
</protein>
<reference evidence="12" key="1">
    <citation type="submission" date="2011-04" db="EMBL/GenBank/DDBJ databases">
        <title>The complete genome of Spirochaeta coccoides DSM 17374.</title>
        <authorList>
            <person name="Lucas S."/>
            <person name="Copeland A."/>
            <person name="Lapidus A."/>
            <person name="Bruce D."/>
            <person name="Goodwin L."/>
            <person name="Pitluck S."/>
            <person name="Peters L."/>
            <person name="Kyrpides N."/>
            <person name="Mavromatis K."/>
            <person name="Pagani I."/>
            <person name="Ivanova N."/>
            <person name="Ovchinnikova G."/>
            <person name="Lu M."/>
            <person name="Detter J.C."/>
            <person name="Tapia R."/>
            <person name="Han C."/>
            <person name="Land M."/>
            <person name="Hauser L."/>
            <person name="Markowitz V."/>
            <person name="Cheng J.-F."/>
            <person name="Hugenholtz P."/>
            <person name="Woyke T."/>
            <person name="Wu D."/>
            <person name="Spring S."/>
            <person name="Schroeder M."/>
            <person name="Brambilla E."/>
            <person name="Klenk H.-P."/>
            <person name="Eisen J.A."/>
        </authorList>
    </citation>
    <scope>NUCLEOTIDE SEQUENCE [LARGE SCALE GENOMIC DNA]</scope>
    <source>
        <strain evidence="12">ATCC BAA-1237 / DSM 17374 / SPN1</strain>
    </source>
</reference>
<dbReference type="InterPro" id="IPR013758">
    <property type="entry name" value="Topo_IIA_A/C_ab"/>
</dbReference>
<comment type="subunit">
    <text evidence="8">Heterotetramer, composed of two GyrA and two GyrB chains. In the heterotetramer, GyrA contains the active site tyrosine that forms a transient covalent intermediate with DNA, while GyrB binds cofactors and catalyzes ATP hydrolysis.</text>
</comment>
<accession>F4GM87</accession>
<dbReference type="OrthoDB" id="9806486at2"/>
<evidence type="ECO:0000256" key="7">
    <source>
        <dbReference type="ARBA" id="ARBA00023235"/>
    </source>
</evidence>
<evidence type="ECO:0000256" key="5">
    <source>
        <dbReference type="ARBA" id="ARBA00023029"/>
    </source>
</evidence>
<dbReference type="HOGENOM" id="CLU_002977_6_1_12"/>
<dbReference type="InterPro" id="IPR013757">
    <property type="entry name" value="Topo_IIA_A_a_sf"/>
</dbReference>
<comment type="caution">
    <text evidence="8">Lacks conserved residue(s) required for the propagation of feature annotation.</text>
</comment>
<dbReference type="STRING" id="760011.Spico_1865"/>
<dbReference type="InterPro" id="IPR005743">
    <property type="entry name" value="GyrA"/>
</dbReference>
<dbReference type="Gene3D" id="3.90.199.10">
    <property type="entry name" value="Topoisomerase II, domain 5"/>
    <property type="match status" value="1"/>
</dbReference>
<dbReference type="GO" id="GO:0005737">
    <property type="term" value="C:cytoplasm"/>
    <property type="evidence" value="ECO:0007669"/>
    <property type="project" value="UniProtKB-SubCell"/>
</dbReference>
<evidence type="ECO:0000256" key="2">
    <source>
        <dbReference type="ARBA" id="ARBA00008263"/>
    </source>
</evidence>
<dbReference type="EMBL" id="CP002659">
    <property type="protein sequence ID" value="AEC03063.1"/>
    <property type="molecule type" value="Genomic_DNA"/>
</dbReference>
<keyword evidence="6 8" id="KW-0238">DNA-binding</keyword>
<dbReference type="Gene3D" id="1.10.268.10">
    <property type="entry name" value="Topoisomerase, domain 3"/>
    <property type="match status" value="1"/>
</dbReference>
<dbReference type="InterPro" id="IPR006691">
    <property type="entry name" value="GyrA/parC_rep"/>
</dbReference>
<comment type="function">
    <text evidence="8">A type II topoisomerase that negatively supercoils closed circular double-stranded (ds) DNA in an ATP-dependent manner to modulate DNA topology and maintain chromosomes in an underwound state. Negative supercoiling favors strand separation, and DNA replication, transcription, recombination and repair, all of which involve strand separation. Also able to catalyze the interconversion of other topological isomers of dsDNA rings, including catenanes and knotted rings. Type II topoisomerases break and join 2 DNA strands simultaneously in an ATP-dependent manner.</text>
</comment>
<dbReference type="PANTHER" id="PTHR43493">
    <property type="entry name" value="DNA GYRASE/TOPOISOMERASE SUBUNIT A"/>
    <property type="match status" value="1"/>
</dbReference>
<evidence type="ECO:0000256" key="6">
    <source>
        <dbReference type="ARBA" id="ARBA00023125"/>
    </source>
</evidence>
<dbReference type="CDD" id="cd00187">
    <property type="entry name" value="TOP4c"/>
    <property type="match status" value="1"/>
</dbReference>
<evidence type="ECO:0000256" key="4">
    <source>
        <dbReference type="ARBA" id="ARBA00022840"/>
    </source>
</evidence>
<evidence type="ECO:0000313" key="11">
    <source>
        <dbReference type="EMBL" id="AEC03063.1"/>
    </source>
</evidence>
<feature type="domain" description="Topo IIA-type catalytic" evidence="10">
    <location>
        <begin position="41"/>
        <end position="505"/>
    </location>
</feature>
<dbReference type="Proteomes" id="UP000007939">
    <property type="component" value="Chromosome"/>
</dbReference>
<dbReference type="Pfam" id="PF03989">
    <property type="entry name" value="DNA_gyraseA_C"/>
    <property type="match status" value="6"/>
</dbReference>
<dbReference type="InterPro" id="IPR050220">
    <property type="entry name" value="Type_II_DNA_Topoisomerases"/>
</dbReference>
<dbReference type="FunFam" id="1.10.268.10:FF:000001">
    <property type="entry name" value="DNA gyrase subunit A"/>
    <property type="match status" value="1"/>
</dbReference>
<dbReference type="NCBIfam" id="TIGR01063">
    <property type="entry name" value="gyrA"/>
    <property type="match status" value="1"/>
</dbReference>
<dbReference type="Gene3D" id="2.120.10.90">
    <property type="entry name" value="DNA gyrase/topoisomerase IV, subunit A, C-terminal"/>
    <property type="match status" value="1"/>
</dbReference>
<dbReference type="GO" id="GO:0005524">
    <property type="term" value="F:ATP binding"/>
    <property type="evidence" value="ECO:0007669"/>
    <property type="project" value="UniProtKB-UniRule"/>
</dbReference>
<dbReference type="eggNOG" id="COG0188">
    <property type="taxonomic scope" value="Bacteria"/>
</dbReference>
<gene>
    <name evidence="8" type="primary">gyrA</name>
    <name evidence="11" type="ordered locus">Spico_1865</name>
</gene>
<dbReference type="InterPro" id="IPR013760">
    <property type="entry name" value="Topo_IIA-like_dom_sf"/>
</dbReference>
<proteinExistence type="inferred from homology"/>
<evidence type="ECO:0000256" key="3">
    <source>
        <dbReference type="ARBA" id="ARBA00022741"/>
    </source>
</evidence>
<dbReference type="InterPro" id="IPR035516">
    <property type="entry name" value="Gyrase/topoIV_suA_C"/>
</dbReference>
<name>F4GM87_PARC1</name>
<evidence type="ECO:0000256" key="8">
    <source>
        <dbReference type="HAMAP-Rule" id="MF_01897"/>
    </source>
</evidence>
<dbReference type="GO" id="GO:0005694">
    <property type="term" value="C:chromosome"/>
    <property type="evidence" value="ECO:0007669"/>
    <property type="project" value="InterPro"/>
</dbReference>